<feature type="transmembrane region" description="Helical" evidence="7">
    <location>
        <begin position="255"/>
        <end position="277"/>
    </location>
</feature>
<accession>A0ABS0X4E6</accession>
<reference evidence="9 10" key="1">
    <citation type="submission" date="2020-12" db="EMBL/GenBank/DDBJ databases">
        <title>Streptomyces typhae sp. nov., a novel endophytic actinomycete isolated from the root of cattail pollen (Typha angustifolia L.).</title>
        <authorList>
            <person name="Peng C."/>
            <person name="Liu C."/>
        </authorList>
    </citation>
    <scope>NUCLEOTIDE SEQUENCE [LARGE SCALE GENOMIC DNA]</scope>
    <source>
        <strain evidence="9 10">JCM 4753</strain>
    </source>
</reference>
<dbReference type="RefSeq" id="WP_190119615.1">
    <property type="nucleotide sequence ID" value="NZ_BMVR01000016.1"/>
</dbReference>
<feature type="transmembrane region" description="Helical" evidence="7">
    <location>
        <begin position="31"/>
        <end position="48"/>
    </location>
</feature>
<feature type="transmembrane region" description="Helical" evidence="7">
    <location>
        <begin position="639"/>
        <end position="660"/>
    </location>
</feature>
<keyword evidence="5 7" id="KW-1133">Transmembrane helix</keyword>
<feature type="transmembrane region" description="Helical" evidence="7">
    <location>
        <begin position="390"/>
        <end position="408"/>
    </location>
</feature>
<keyword evidence="6 7" id="KW-0472">Membrane</keyword>
<protein>
    <submittedName>
        <fullName evidence="9">MMPL family transporter</fullName>
    </submittedName>
</protein>
<dbReference type="SUPFAM" id="SSF82866">
    <property type="entry name" value="Multidrug efflux transporter AcrB transmembrane domain"/>
    <property type="match status" value="2"/>
</dbReference>
<keyword evidence="3" id="KW-1003">Cell membrane</keyword>
<keyword evidence="4 7" id="KW-0812">Transmembrane</keyword>
<comment type="caution">
    <text evidence="9">The sequence shown here is derived from an EMBL/GenBank/DDBJ whole genome shotgun (WGS) entry which is preliminary data.</text>
</comment>
<dbReference type="PANTHER" id="PTHR33406">
    <property type="entry name" value="MEMBRANE PROTEIN MJ1562-RELATED"/>
    <property type="match status" value="1"/>
</dbReference>
<comment type="subcellular location">
    <subcellularLocation>
        <location evidence="1">Cell membrane</location>
        <topology evidence="1">Multi-pass membrane protein</topology>
    </subcellularLocation>
</comment>
<feature type="domain" description="SSD" evidence="8">
    <location>
        <begin position="220"/>
        <end position="352"/>
    </location>
</feature>
<dbReference type="InterPro" id="IPR000731">
    <property type="entry name" value="SSD"/>
</dbReference>
<comment type="similarity">
    <text evidence="2">Belongs to the resistance-nodulation-cell division (RND) (TC 2.A.6) family. MmpL subfamily.</text>
</comment>
<name>A0ABS0X4E6_9ACTN</name>
<gene>
    <name evidence="9" type="ORF">JGB26_13250</name>
</gene>
<dbReference type="EMBL" id="JAEKOZ010000006">
    <property type="protein sequence ID" value="MBJ3808065.1"/>
    <property type="molecule type" value="Genomic_DNA"/>
</dbReference>
<evidence type="ECO:0000256" key="2">
    <source>
        <dbReference type="ARBA" id="ARBA00010157"/>
    </source>
</evidence>
<evidence type="ECO:0000256" key="3">
    <source>
        <dbReference type="ARBA" id="ARBA00022475"/>
    </source>
</evidence>
<dbReference type="Pfam" id="PF03176">
    <property type="entry name" value="MMPL"/>
    <property type="match status" value="2"/>
</dbReference>
<dbReference type="Proteomes" id="UP000634780">
    <property type="component" value="Unassembled WGS sequence"/>
</dbReference>
<feature type="transmembrane region" description="Helical" evidence="7">
    <location>
        <begin position="222"/>
        <end position="243"/>
    </location>
</feature>
<feature type="transmembrane region" description="Helical" evidence="7">
    <location>
        <begin position="541"/>
        <end position="558"/>
    </location>
</feature>
<feature type="transmembrane region" description="Helical" evidence="7">
    <location>
        <begin position="298"/>
        <end position="319"/>
    </location>
</feature>
<keyword evidence="10" id="KW-1185">Reference proteome</keyword>
<evidence type="ECO:0000313" key="9">
    <source>
        <dbReference type="EMBL" id="MBJ3808065.1"/>
    </source>
</evidence>
<organism evidence="9 10">
    <name type="scientific">Streptomyces flavofungini</name>
    <dbReference type="NCBI Taxonomy" id="68200"/>
    <lineage>
        <taxon>Bacteria</taxon>
        <taxon>Bacillati</taxon>
        <taxon>Actinomycetota</taxon>
        <taxon>Actinomycetes</taxon>
        <taxon>Kitasatosporales</taxon>
        <taxon>Streptomycetaceae</taxon>
        <taxon>Streptomyces</taxon>
    </lineage>
</organism>
<feature type="transmembrane region" description="Helical" evidence="7">
    <location>
        <begin position="565"/>
        <end position="587"/>
    </location>
</feature>
<dbReference type="PROSITE" id="PS50156">
    <property type="entry name" value="SSD"/>
    <property type="match status" value="1"/>
</dbReference>
<feature type="transmembrane region" description="Helical" evidence="7">
    <location>
        <begin position="197"/>
        <end position="215"/>
    </location>
</feature>
<evidence type="ECO:0000259" key="8">
    <source>
        <dbReference type="PROSITE" id="PS50156"/>
    </source>
</evidence>
<dbReference type="InterPro" id="IPR004869">
    <property type="entry name" value="MMPL_dom"/>
</dbReference>
<feature type="transmembrane region" description="Helical" evidence="7">
    <location>
        <begin position="331"/>
        <end position="358"/>
    </location>
</feature>
<feature type="transmembrane region" description="Helical" evidence="7">
    <location>
        <begin position="666"/>
        <end position="686"/>
    </location>
</feature>
<proteinExistence type="inferred from homology"/>
<sequence>MPKSRSGTRSDNERQERQGVAWLICGPRAKWLVLVFWLIVLVLAAPLASKLADKQDNTASSWVPRSAESTRVLDTSEGFRPETMPMVILFAREDGPLTARDRARIADGVSEVKQLRSHWIRGDETRGPTFDKPGARARAAQVYVPLTMDNDLWNDLPEAVDDVKSKVGDGEDGLEVYVTGPAGVSADLSEAFGEIDSTLLLTAGAVVVVALLITYRSPILLFAPLLSVFVSLYAAQALIYLLAEHADLTVNGQSAGILTVLVFGAGTDYALLLVARYREELRRHEDRHEAMALALHRAGPAVLASGATVVLSMLVLLAAEMNSTRGLGPVAAIGVAVAVLAMLSLFPAVLVVCGRWLFWPLVPHYGSDDPAEQGLWARMGRRIAVRPRKTWIVTSLALAALALGLLQLRAAGVSNEDSFIDKPDSVTGQEVKADYFPAGTGDPMVVIADKARADEVSRAVQDTRGVQQGSVSVPPGTKAEYDGKVLVEAILTDPADGKAAKDTVERVRDAVHAVPDADAHVGGGTATLLDMDKATIRDDKLVIPLVLLVVLLILAALLRAVIAPLLLIATVILSFSAALGISALVFRHVFDFPGESTDFPLFVFVFLVALGIDYNIFLSTRIREEAARQGTRPGVLTGLSATGAVITSAGLVLAGTFAALATIPMVAFVEIGFAVALGVLLDTFIVRSVLVTSLFLDVGPKVWWPHSLARDEAHQRP</sequence>
<dbReference type="InterPro" id="IPR050545">
    <property type="entry name" value="Mycobact_MmpL"/>
</dbReference>
<feature type="transmembrane region" description="Helical" evidence="7">
    <location>
        <begin position="599"/>
        <end position="618"/>
    </location>
</feature>
<dbReference type="Gene3D" id="1.20.1640.10">
    <property type="entry name" value="Multidrug efflux transporter AcrB transmembrane domain"/>
    <property type="match status" value="2"/>
</dbReference>
<dbReference type="PANTHER" id="PTHR33406:SF6">
    <property type="entry name" value="MEMBRANE PROTEIN YDGH-RELATED"/>
    <property type="match status" value="1"/>
</dbReference>
<evidence type="ECO:0000313" key="10">
    <source>
        <dbReference type="Proteomes" id="UP000634780"/>
    </source>
</evidence>
<evidence type="ECO:0000256" key="6">
    <source>
        <dbReference type="ARBA" id="ARBA00023136"/>
    </source>
</evidence>
<evidence type="ECO:0000256" key="5">
    <source>
        <dbReference type="ARBA" id="ARBA00022989"/>
    </source>
</evidence>
<evidence type="ECO:0000256" key="1">
    <source>
        <dbReference type="ARBA" id="ARBA00004651"/>
    </source>
</evidence>
<evidence type="ECO:0000256" key="4">
    <source>
        <dbReference type="ARBA" id="ARBA00022692"/>
    </source>
</evidence>
<evidence type="ECO:0000256" key="7">
    <source>
        <dbReference type="SAM" id="Phobius"/>
    </source>
</evidence>